<dbReference type="Gene3D" id="3.30.1360.140">
    <property type="match status" value="1"/>
</dbReference>
<dbReference type="Gene3D" id="3.30.1490.180">
    <property type="entry name" value="RNA polymerase ii"/>
    <property type="match status" value="1"/>
</dbReference>
<dbReference type="InterPro" id="IPR038593">
    <property type="entry name" value="RNA_pol_Rpb1_7_sf"/>
</dbReference>
<keyword evidence="12 15" id="KW-0804">Transcription</keyword>
<dbReference type="InterPro" id="IPR044893">
    <property type="entry name" value="RNA_pol_Rpb1_clamp_domain"/>
</dbReference>
<dbReference type="Pfam" id="PF05001">
    <property type="entry name" value="RNA_pol_Rpb1_R"/>
    <property type="match status" value="10"/>
</dbReference>
<dbReference type="FunFam" id="1.10.150.390:FF:000001">
    <property type="entry name" value="DNA-directed RNA polymerase subunit"/>
    <property type="match status" value="1"/>
</dbReference>
<dbReference type="PANTHER" id="PTHR19376">
    <property type="entry name" value="DNA-DIRECTED RNA POLYMERASE"/>
    <property type="match status" value="1"/>
</dbReference>
<comment type="similarity">
    <text evidence="2 15">Belongs to the RNA polymerase beta' chain family.</text>
</comment>
<keyword evidence="3 15" id="KW-0240">DNA-directed RNA polymerase</keyword>
<dbReference type="InterPro" id="IPR007083">
    <property type="entry name" value="RNA_pol_Rpb1_4"/>
</dbReference>
<evidence type="ECO:0000313" key="18">
    <source>
        <dbReference type="EMBL" id="KJE89904.1"/>
    </source>
</evidence>
<feature type="compositionally biased region" description="Gly residues" evidence="16">
    <location>
        <begin position="201"/>
        <end position="210"/>
    </location>
</feature>
<dbReference type="Pfam" id="PF04983">
    <property type="entry name" value="RNA_pol_Rpb1_3"/>
    <property type="match status" value="1"/>
</dbReference>
<dbReference type="RefSeq" id="XP_004349829.2">
    <property type="nucleotide sequence ID" value="XM_004349779.2"/>
</dbReference>
<dbReference type="CDD" id="cd02584">
    <property type="entry name" value="RNAP_II_Rpb1_C"/>
    <property type="match status" value="1"/>
</dbReference>
<dbReference type="EMBL" id="KE346361">
    <property type="protein sequence ID" value="KJE89904.1"/>
    <property type="molecule type" value="Genomic_DNA"/>
</dbReference>
<keyword evidence="19" id="KW-1185">Reference proteome</keyword>
<keyword evidence="7" id="KW-0479">Metal-binding</keyword>
<dbReference type="Gene3D" id="1.10.150.390">
    <property type="match status" value="1"/>
</dbReference>
<proteinExistence type="inferred from homology"/>
<dbReference type="Gene3D" id="2.40.40.20">
    <property type="match status" value="1"/>
</dbReference>
<dbReference type="GO" id="GO:0003677">
    <property type="term" value="F:DNA binding"/>
    <property type="evidence" value="ECO:0007669"/>
    <property type="project" value="UniProtKB-KW"/>
</dbReference>
<evidence type="ECO:0000259" key="17">
    <source>
        <dbReference type="SMART" id="SM00663"/>
    </source>
</evidence>
<evidence type="ECO:0000256" key="13">
    <source>
        <dbReference type="ARBA" id="ARBA00023242"/>
    </source>
</evidence>
<dbReference type="GO" id="GO:0003899">
    <property type="term" value="F:DNA-directed RNA polymerase activity"/>
    <property type="evidence" value="ECO:0007669"/>
    <property type="project" value="UniProtKB-EC"/>
</dbReference>
<feature type="region of interest" description="Disordered" evidence="16">
    <location>
        <begin position="1564"/>
        <end position="1777"/>
    </location>
</feature>
<protein>
    <recommendedName>
        <fullName evidence="15">DNA-directed RNA polymerase subunit</fullName>
        <ecNumber evidence="15">2.7.7.6</ecNumber>
    </recommendedName>
</protein>
<dbReference type="OrthoDB" id="270392at2759"/>
<evidence type="ECO:0000256" key="1">
    <source>
        <dbReference type="ARBA" id="ARBA00004123"/>
    </source>
</evidence>
<evidence type="ECO:0000256" key="6">
    <source>
        <dbReference type="ARBA" id="ARBA00022695"/>
    </source>
</evidence>
<evidence type="ECO:0000256" key="11">
    <source>
        <dbReference type="ARBA" id="ARBA00023125"/>
    </source>
</evidence>
<comment type="catalytic activity">
    <reaction evidence="14 15">
        <text>RNA(n) + a ribonucleoside 5'-triphosphate = RNA(n+1) + diphosphate</text>
        <dbReference type="Rhea" id="RHEA:21248"/>
        <dbReference type="Rhea" id="RHEA-COMP:14527"/>
        <dbReference type="Rhea" id="RHEA-COMP:17342"/>
        <dbReference type="ChEBI" id="CHEBI:33019"/>
        <dbReference type="ChEBI" id="CHEBI:61557"/>
        <dbReference type="ChEBI" id="CHEBI:140395"/>
        <dbReference type="EC" id="2.7.7.6"/>
    </reaction>
</comment>
<keyword evidence="10" id="KW-0460">Magnesium</keyword>
<evidence type="ECO:0000256" key="5">
    <source>
        <dbReference type="ARBA" id="ARBA00022679"/>
    </source>
</evidence>
<dbReference type="Gene3D" id="6.10.250.2940">
    <property type="match status" value="1"/>
</dbReference>
<keyword evidence="11" id="KW-0238">DNA-binding</keyword>
<dbReference type="InterPro" id="IPR007081">
    <property type="entry name" value="RNA_pol_Rpb1_5"/>
</dbReference>
<keyword evidence="9" id="KW-0862">Zinc</keyword>
<evidence type="ECO:0000256" key="15">
    <source>
        <dbReference type="RuleBase" id="RU004279"/>
    </source>
</evidence>
<comment type="subcellular location">
    <subcellularLocation>
        <location evidence="1">Nucleus</location>
    </subcellularLocation>
</comment>
<organism evidence="18 19">
    <name type="scientific">Capsaspora owczarzaki (strain ATCC 30864)</name>
    <dbReference type="NCBI Taxonomy" id="595528"/>
    <lineage>
        <taxon>Eukaryota</taxon>
        <taxon>Filasterea</taxon>
        <taxon>Capsaspora</taxon>
    </lineage>
</organism>
<evidence type="ECO:0000256" key="2">
    <source>
        <dbReference type="ARBA" id="ARBA00006460"/>
    </source>
</evidence>
<dbReference type="GO" id="GO:0046872">
    <property type="term" value="F:metal ion binding"/>
    <property type="evidence" value="ECO:0007669"/>
    <property type="project" value="UniProtKB-KW"/>
</dbReference>
<feature type="region of interest" description="Disordered" evidence="16">
    <location>
        <begin position="195"/>
        <end position="217"/>
    </location>
</feature>
<dbReference type="FunFam" id="2.40.40.20:FF:000019">
    <property type="entry name" value="DNA-directed RNA polymerase II subunit RPB1"/>
    <property type="match status" value="1"/>
</dbReference>
<dbReference type="SMART" id="SM00663">
    <property type="entry name" value="RPOLA_N"/>
    <property type="match status" value="1"/>
</dbReference>
<dbReference type="FunFam" id="1.10.274.100:FF:000001">
    <property type="entry name" value="DNA-directed RNA polymerase subunit"/>
    <property type="match status" value="1"/>
</dbReference>
<dbReference type="FunFam" id="1.10.132.30:FF:000001">
    <property type="entry name" value="DNA-directed RNA polymerase subunit"/>
    <property type="match status" value="1"/>
</dbReference>
<evidence type="ECO:0000256" key="10">
    <source>
        <dbReference type="ARBA" id="ARBA00022842"/>
    </source>
</evidence>
<evidence type="ECO:0000313" key="19">
    <source>
        <dbReference type="Proteomes" id="UP000008743"/>
    </source>
</evidence>
<dbReference type="SUPFAM" id="SSF64484">
    <property type="entry name" value="beta and beta-prime subunits of DNA dependent RNA-polymerase"/>
    <property type="match status" value="1"/>
</dbReference>
<dbReference type="Gene3D" id="1.10.132.30">
    <property type="match status" value="1"/>
</dbReference>
<dbReference type="InterPro" id="IPR042102">
    <property type="entry name" value="RNA_pol_Rpb1_3_sf"/>
</dbReference>
<feature type="compositionally biased region" description="Low complexity" evidence="16">
    <location>
        <begin position="1610"/>
        <end position="1777"/>
    </location>
</feature>
<evidence type="ECO:0000256" key="8">
    <source>
        <dbReference type="ARBA" id="ARBA00022737"/>
    </source>
</evidence>
<name>A0A0D2X0Z2_CAPO3</name>
<dbReference type="InParanoid" id="A0A0D2X0Z2"/>
<dbReference type="Pfam" id="PF04992">
    <property type="entry name" value="RNA_pol_Rpb1_6"/>
    <property type="match status" value="1"/>
</dbReference>
<dbReference type="STRING" id="595528.A0A0D2X0Z2"/>
<dbReference type="eggNOG" id="KOG0260">
    <property type="taxonomic scope" value="Eukaryota"/>
</dbReference>
<keyword evidence="13" id="KW-0539">Nucleus</keyword>
<dbReference type="Gene3D" id="1.10.274.100">
    <property type="entry name" value="RNA polymerase Rpb1, domain 3"/>
    <property type="match status" value="1"/>
</dbReference>
<dbReference type="PRINTS" id="PR01217">
    <property type="entry name" value="PRICHEXTENSN"/>
</dbReference>
<dbReference type="Gene3D" id="6.20.50.80">
    <property type="match status" value="1"/>
</dbReference>
<dbReference type="InterPro" id="IPR007080">
    <property type="entry name" value="RNA_pol_Rpb1_1"/>
</dbReference>
<accession>A0A0D2X0Z2</accession>
<dbReference type="Pfam" id="PF00623">
    <property type="entry name" value="RNA_pol_Rpb1_2"/>
    <property type="match status" value="1"/>
</dbReference>
<dbReference type="PROSITE" id="PS00115">
    <property type="entry name" value="RNA_POL_II_REPEAT"/>
    <property type="match status" value="15"/>
</dbReference>
<dbReference type="InterPro" id="IPR007066">
    <property type="entry name" value="RNA_pol_Rpb1_3"/>
</dbReference>
<dbReference type="InterPro" id="IPR038120">
    <property type="entry name" value="Rpb1_funnel_sf"/>
</dbReference>
<dbReference type="Pfam" id="PF04998">
    <property type="entry name" value="RNA_pol_Rpb1_5"/>
    <property type="match status" value="1"/>
</dbReference>
<dbReference type="PANTHER" id="PTHR19376:SF37">
    <property type="entry name" value="DNA-DIRECTED RNA POLYMERASE II SUBUNIT RPB1"/>
    <property type="match status" value="1"/>
</dbReference>
<keyword evidence="6 15" id="KW-0548">Nucleotidyltransferase</keyword>
<evidence type="ECO:0000256" key="3">
    <source>
        <dbReference type="ARBA" id="ARBA00022478"/>
    </source>
</evidence>
<reference evidence="19" key="1">
    <citation type="submission" date="2011-02" db="EMBL/GenBank/DDBJ databases">
        <title>The Genome Sequence of Capsaspora owczarzaki ATCC 30864.</title>
        <authorList>
            <person name="Russ C."/>
            <person name="Cuomo C."/>
            <person name="Burger G."/>
            <person name="Gray M.W."/>
            <person name="Holland P.W.H."/>
            <person name="King N."/>
            <person name="Lang F.B.F."/>
            <person name="Roger A.J."/>
            <person name="Ruiz-Trillo I."/>
            <person name="Young S.K."/>
            <person name="Zeng Q."/>
            <person name="Gargeya S."/>
            <person name="Alvarado L."/>
            <person name="Berlin A."/>
            <person name="Chapman S.B."/>
            <person name="Chen Z."/>
            <person name="Freedman E."/>
            <person name="Gellesch M."/>
            <person name="Goldberg J."/>
            <person name="Griggs A."/>
            <person name="Gujja S."/>
            <person name="Heilman E."/>
            <person name="Heiman D."/>
            <person name="Howarth C."/>
            <person name="Mehta T."/>
            <person name="Neiman D."/>
            <person name="Pearson M."/>
            <person name="Roberts A."/>
            <person name="Saif S."/>
            <person name="Shea T."/>
            <person name="Shenoy N."/>
            <person name="Sisk P."/>
            <person name="Stolte C."/>
            <person name="Sykes S."/>
            <person name="White J."/>
            <person name="Yandava C."/>
            <person name="Haas B."/>
            <person name="Nusbaum C."/>
            <person name="Birren B."/>
        </authorList>
    </citation>
    <scope>NUCLEOTIDE SEQUENCE</scope>
    <source>
        <strain evidence="19">ATCC 30864</strain>
    </source>
</reference>
<dbReference type="CDD" id="cd02733">
    <property type="entry name" value="RNAP_II_RPB1_N"/>
    <property type="match status" value="1"/>
</dbReference>
<dbReference type="FunCoup" id="A0A0D2X0Z2">
    <property type="interactions" value="408"/>
</dbReference>
<dbReference type="Proteomes" id="UP000008743">
    <property type="component" value="Unassembled WGS sequence"/>
</dbReference>
<dbReference type="InterPro" id="IPR006592">
    <property type="entry name" value="RNA_pol_N"/>
</dbReference>
<evidence type="ECO:0000256" key="12">
    <source>
        <dbReference type="ARBA" id="ARBA00023163"/>
    </source>
</evidence>
<dbReference type="Pfam" id="PF05000">
    <property type="entry name" value="RNA_pol_Rpb1_4"/>
    <property type="match status" value="1"/>
</dbReference>
<comment type="function">
    <text evidence="15">DNA-dependent RNA polymerase catalyzes the transcription of DNA into RNA using the four ribonucleoside triphosphates as substrates.</text>
</comment>
<dbReference type="FunFam" id="4.10.860.120:FF:000003">
    <property type="entry name" value="DNA-directed RNA polymerase subunit"/>
    <property type="match status" value="1"/>
</dbReference>
<evidence type="ECO:0000256" key="9">
    <source>
        <dbReference type="ARBA" id="ARBA00022833"/>
    </source>
</evidence>
<dbReference type="EC" id="2.7.7.6" evidence="15"/>
<dbReference type="InterPro" id="IPR045867">
    <property type="entry name" value="DNA-dir_RpoC_beta_prime"/>
</dbReference>
<keyword evidence="4" id="KW-0597">Phosphoprotein</keyword>
<keyword evidence="5 15" id="KW-0808">Transferase</keyword>
<dbReference type="GO" id="GO:0006366">
    <property type="term" value="P:transcription by RNA polymerase II"/>
    <property type="evidence" value="ECO:0007669"/>
    <property type="project" value="InterPro"/>
</dbReference>
<feature type="compositionally biased region" description="Low complexity" evidence="16">
    <location>
        <begin position="1584"/>
        <end position="1597"/>
    </location>
</feature>
<dbReference type="Pfam" id="PF04997">
    <property type="entry name" value="RNA_pol_Rpb1_1"/>
    <property type="match status" value="1"/>
</dbReference>
<dbReference type="PhylomeDB" id="A0A0D2X0Z2"/>
<dbReference type="Pfam" id="PF04990">
    <property type="entry name" value="RNA_pol_Rpb1_7"/>
    <property type="match status" value="1"/>
</dbReference>
<feature type="domain" description="RNA polymerase N-terminal" evidence="17">
    <location>
        <begin position="247"/>
        <end position="551"/>
    </location>
</feature>
<evidence type="ECO:0000256" key="16">
    <source>
        <dbReference type="SAM" id="MobiDB-lite"/>
    </source>
</evidence>
<evidence type="ECO:0000256" key="4">
    <source>
        <dbReference type="ARBA" id="ARBA00022553"/>
    </source>
</evidence>
<sequence>MTALAHSVAPVRDIERVQFGILSPDEIKAMSVAKIEFPDAMENGMQKRGGLSDPRMGTVERQFKCQTCTGSMGDCPGHFGHIELVKPVFNVTMMTKIQKTLKSVCYHCSRLLVSPEDMAYKHAQRTNNMSERFRRLSTACFGKTRCGGGTDVDADMKPSIDLTAKARTGCGNVQPKYKRDGLSLTYEFRLTGAKKDSESTAGGGSGGGALPTGTQTLSPEKAHEILKRISDEDCRALGFNPEQGRPDWMIITVLPVPPMTVRPSVVMDSVARGIDDLTHKLADIIKANHNLRQQELRGSPAHIMEEYTKLLQYHVATYADNEIPGVATAQQKSGRPLKSIRQRMKGKEGRIRGNLMGKRVDFSARTVITADPNLSLDEVGVPRSIALNLTFPEMVTPYNIDRMYELVRRGALEHPGAKYVIRDDGTRIDLRFSRTQGQEIHLEPGYRVERHIVDGDPVIFNRQPSLHKMSMMGHRIRVLPWSTFRLNLSVTTPYNADFDGDEMNLHVPQNLETRAEVTEIMSVSRQILTPAGNRPVMGIVQDTLTGSRKLTKRDTFIEMDLMMQLLMWLPGWTGHVPQPAILKPRPMWTGKQIFSMIIPAEVNLTRTHSTHDDEEDKGNYVHMSPSDTKVLIEKGRLLSGIICKKTLGPSAGGLIHILFKEWGHEVARNFFNACQRVVNYWLMWEGHSIGIGDAVADDATMMQVEDAIRRAKEDVKKVVESAQHGRLESTPGNTLRETFENEVNKYLNNAREDAGKKVQDSLGDFNNFRLMAVAGSKGSVLNISQVIACVGQQNVEGKRIPFGFRFRTLPHFVKDDYGPESRGFVENSYLKGLTPSEFFFHAMGGREGVIDTAVKTSETGYIQRRLVKCMEDVMVKYDGTVRNSLGDVIQFVYGEDGLDGAHLEFGNQPILAPNNDRFNSLYKYDDKTLNELSVRLTPEIYENVMTVEMQDALEREFNQLATDRTLLRALFPTGSGMLDAAVPVNVPRLIWNAQKTFNIDKRHQSDLHPVAVIEGVRRLTENLVIVKGSDPISVEAQNNAICLFGIHLRSVLNSKRVLLEHRLHSQAFEWLLGEIESRFQQAKVEPGEMVGALAAQSLGEPATQMTLNTFHFAGVSAKNVTLGVPRLRELINVSKSPKTPSLTVYLQSGMDQERAKDVACRLEHTTLLKITTHTEIYYDPNPLASVVEEDQSFVNDYYEMPDDPEILKHISPWLLRMELDRKQMEYRRLTMERVAEKITADFGNDLHVIFSDDNADKLILQIRMLKKTSEGDGESGDKNPEDELRSGAADDTFLRKLIPNYLWPLTLQGLEDIAKVYMTQKNRKHFHPVTGALVNDKNVKEWVLETDGSSLLLALSQPNVDVTRTVSNDIVEIMRVLGVEAVRQSLFKEMHAVYSLYGIYINYRHLALLCDVMTARGHIMAVTRHGINGLDTGPLMRCSFEETVEILVTAAQHSETDWLRGPSENIILGQLAPVGTGYFDLLLNEKMLEHAVEMPQTFGVNAFMDGMFDPLGISSPSAGLSPMAVTQYHTNEGYSVYSPNSPSNAAFSPAGNASFSPAYGALSPFNQSGRSPDPYAASSPRRGPASPYHAASPSYSPGDTDYSPSSGKGYSPTSPRYSPTSPSYSPTSPSYSPTSPSYSPTSPSYSPTSPSYSPTSPSYSPTSPSYSPTSPSYSPTSPSYSPTSPSYSPTSPSYSPTSPSYSPTSPSYSPTSPSYSPTSPSYSPTSPSYSPTSPSYSPTSPSYSPTSPSYSPTSPSYSPNQPQPPANQRGGNQQQRR</sequence>
<dbReference type="InterPro" id="IPR000684">
    <property type="entry name" value="RNA_pol_II_repeat_euk"/>
</dbReference>
<dbReference type="InterPro" id="IPR007075">
    <property type="entry name" value="RNA_pol_Rpb1_6"/>
</dbReference>
<dbReference type="InterPro" id="IPR000722">
    <property type="entry name" value="RNA_pol_asu"/>
</dbReference>
<dbReference type="Gene3D" id="4.10.860.120">
    <property type="entry name" value="RNA polymerase II, clamp domain"/>
    <property type="match status" value="2"/>
</dbReference>
<evidence type="ECO:0000256" key="7">
    <source>
        <dbReference type="ARBA" id="ARBA00022723"/>
    </source>
</evidence>
<gene>
    <name evidence="18" type="ORF">CAOG_001309</name>
</gene>
<dbReference type="InterPro" id="IPR007073">
    <property type="entry name" value="RNA_pol_Rpb1_7"/>
</dbReference>
<dbReference type="NCBIfam" id="NF006336">
    <property type="entry name" value="PRK08566.1"/>
    <property type="match status" value="1"/>
</dbReference>
<keyword evidence="8" id="KW-0677">Repeat</keyword>
<dbReference type="GO" id="GO:0005665">
    <property type="term" value="C:RNA polymerase II, core complex"/>
    <property type="evidence" value="ECO:0007669"/>
    <property type="project" value="TreeGrafter"/>
</dbReference>
<evidence type="ECO:0000256" key="14">
    <source>
        <dbReference type="ARBA" id="ARBA00048552"/>
    </source>
</evidence>